<proteinExistence type="predicted"/>
<gene>
    <name evidence="2" type="ORF">HAX54_019384</name>
</gene>
<feature type="compositionally biased region" description="Low complexity" evidence="1">
    <location>
        <begin position="9"/>
        <end position="26"/>
    </location>
</feature>
<dbReference type="Pfam" id="PF05553">
    <property type="entry name" value="DUF761"/>
    <property type="match status" value="1"/>
</dbReference>
<dbReference type="InterPro" id="IPR008480">
    <property type="entry name" value="DUF761_pln"/>
</dbReference>
<sequence>MAGPSHPKTLFSSLKSSSTTPSSSTLNSMKFKTLVQSFIFSHLYRVIRALAKAKSILFQLVKNVQLVHLVEFPMMKKNKNKNAKLFLGSFRLHYNWCSSHVMPVPVPIALADCSTGHVYYDSNWNSIISIACDESELSEYLQWLEEKANCEENNNNNSNNNNNNNNGNDIDKLADMFIANCHERFRLEKVESYRRFQEMLARSV</sequence>
<evidence type="ECO:0000313" key="2">
    <source>
        <dbReference type="EMBL" id="MCD9560655.1"/>
    </source>
</evidence>
<comment type="caution">
    <text evidence="2">The sequence shown here is derived from an EMBL/GenBank/DDBJ whole genome shotgun (WGS) entry which is preliminary data.</text>
</comment>
<accession>A0ABS8UQ75</accession>
<organism evidence="2 3">
    <name type="scientific">Datura stramonium</name>
    <name type="common">Jimsonweed</name>
    <name type="synonym">Common thornapple</name>
    <dbReference type="NCBI Taxonomy" id="4076"/>
    <lineage>
        <taxon>Eukaryota</taxon>
        <taxon>Viridiplantae</taxon>
        <taxon>Streptophyta</taxon>
        <taxon>Embryophyta</taxon>
        <taxon>Tracheophyta</taxon>
        <taxon>Spermatophyta</taxon>
        <taxon>Magnoliopsida</taxon>
        <taxon>eudicotyledons</taxon>
        <taxon>Gunneridae</taxon>
        <taxon>Pentapetalae</taxon>
        <taxon>asterids</taxon>
        <taxon>lamiids</taxon>
        <taxon>Solanales</taxon>
        <taxon>Solanaceae</taxon>
        <taxon>Solanoideae</taxon>
        <taxon>Datureae</taxon>
        <taxon>Datura</taxon>
    </lineage>
</organism>
<evidence type="ECO:0000313" key="3">
    <source>
        <dbReference type="Proteomes" id="UP000823775"/>
    </source>
</evidence>
<reference evidence="2 3" key="1">
    <citation type="journal article" date="2021" name="BMC Genomics">
        <title>Datura genome reveals duplications of psychoactive alkaloid biosynthetic genes and high mutation rate following tissue culture.</title>
        <authorList>
            <person name="Rajewski A."/>
            <person name="Carter-House D."/>
            <person name="Stajich J."/>
            <person name="Litt A."/>
        </authorList>
    </citation>
    <scope>NUCLEOTIDE SEQUENCE [LARGE SCALE GENOMIC DNA]</scope>
    <source>
        <strain evidence="2">AR-01</strain>
    </source>
</reference>
<dbReference type="PANTHER" id="PTHR33450">
    <property type="entry name" value="EMB|CAB67623.1-RELATED"/>
    <property type="match status" value="1"/>
</dbReference>
<protein>
    <submittedName>
        <fullName evidence="2">Uncharacterized protein</fullName>
    </submittedName>
</protein>
<evidence type="ECO:0000256" key="1">
    <source>
        <dbReference type="SAM" id="MobiDB-lite"/>
    </source>
</evidence>
<dbReference type="Proteomes" id="UP000823775">
    <property type="component" value="Unassembled WGS sequence"/>
</dbReference>
<dbReference type="PANTHER" id="PTHR33450:SF4">
    <property type="entry name" value="OS04G0665666 PROTEIN"/>
    <property type="match status" value="1"/>
</dbReference>
<dbReference type="EMBL" id="JACEIK010002358">
    <property type="protein sequence ID" value="MCD9560655.1"/>
    <property type="molecule type" value="Genomic_DNA"/>
</dbReference>
<keyword evidence="3" id="KW-1185">Reference proteome</keyword>
<feature type="region of interest" description="Disordered" evidence="1">
    <location>
        <begin position="1"/>
        <end position="26"/>
    </location>
</feature>
<name>A0ABS8UQ75_DATST</name>